<dbReference type="Proteomes" id="UP000039021">
    <property type="component" value="Unassembled WGS sequence"/>
</dbReference>
<dbReference type="EMBL" id="CSAJ01000018">
    <property type="protein sequence ID" value="COV46771.1"/>
    <property type="molecule type" value="Genomic_DNA"/>
</dbReference>
<reference evidence="19 36" key="5">
    <citation type="journal article" date="2017" name="N. Engl. J. Med.">
        <title>Transmission of Extensively Drug-Resistant Tuberculosis in South Africa.</title>
        <authorList>
            <person name="Shah N.S."/>
            <person name="Auld S.C."/>
            <person name="Brust J.C."/>
            <person name="Mathema B."/>
            <person name="Ismail N."/>
            <person name="Moodley P."/>
            <person name="Mlisana K."/>
            <person name="Allana S."/>
            <person name="Campbell A."/>
            <person name="Mthiyane T."/>
            <person name="Morris N."/>
            <person name="Mpangase P."/>
            <person name="van der Meulen H."/>
            <person name="Omar S.V."/>
            <person name="Brown T.S."/>
            <person name="Narechania A."/>
            <person name="Shaskina E."/>
            <person name="Kapwata T."/>
            <person name="Kreiswirth B."/>
            <person name="Gandhi N.R."/>
        </authorList>
    </citation>
    <scope>NUCLEOTIDE SEQUENCE [LARGE SCALE GENOMIC DNA]</scope>
    <source>
        <strain evidence="19 36">32301_S10</strain>
    </source>
</reference>
<evidence type="ECO:0000313" key="3">
    <source>
        <dbReference type="EMBL" id="AUS50594.1"/>
    </source>
</evidence>
<evidence type="ECO:0000313" key="37">
    <source>
        <dbReference type="Proteomes" id="UP000300237"/>
    </source>
</evidence>
<evidence type="ECO:0000313" key="8">
    <source>
        <dbReference type="EMBL" id="CKT14031.1"/>
    </source>
</evidence>
<dbReference type="STRING" id="115862.BBG46_07985"/>
<dbReference type="Proteomes" id="UP000671119">
    <property type="component" value="Unassembled WGS sequence"/>
</dbReference>
<dbReference type="PATRIC" id="fig|1773.206.peg.1272"/>
<dbReference type="Proteomes" id="UP000046947">
    <property type="component" value="Unassembled WGS sequence"/>
</dbReference>
<dbReference type="EMBL" id="CNFT01000383">
    <property type="protein sequence ID" value="CKR61839.1"/>
    <property type="molecule type" value="Genomic_DNA"/>
</dbReference>
<dbReference type="Proteomes" id="UP000038802">
    <property type="component" value="Unassembled WGS sequence"/>
</dbReference>
<dbReference type="Proteomes" id="UP000300237">
    <property type="component" value="Chromosome"/>
</dbReference>
<dbReference type="PANTHER" id="PTHR33988">
    <property type="entry name" value="ENDORIBONUCLEASE MAZF-RELATED"/>
    <property type="match status" value="1"/>
</dbReference>
<evidence type="ECO:0000313" key="27">
    <source>
        <dbReference type="Proteomes" id="UP000046947"/>
    </source>
</evidence>
<evidence type="ECO:0000313" key="18">
    <source>
        <dbReference type="EMBL" id="OMH59416.1"/>
    </source>
</evidence>
<dbReference type="EC" id="3.1.-.-" evidence="13 17"/>
<evidence type="ECO:0000313" key="38">
    <source>
        <dbReference type="Proteomes" id="UP000671119"/>
    </source>
</evidence>
<evidence type="ECO:0000313" key="12">
    <source>
        <dbReference type="EMBL" id="COV46771.1"/>
    </source>
</evidence>
<dbReference type="EMBL" id="QTBD01000036">
    <property type="protein sequence ID" value="REQ56407.1"/>
    <property type="molecule type" value="Genomic_DNA"/>
</dbReference>
<reference evidence="17 38" key="10">
    <citation type="submission" date="2021-03" db="EMBL/GenBank/DDBJ databases">
        <title>Whole Genome Sequencing of Mycobacterium tuberculosis clinical isolates from Arunachal Pradesh, India.</title>
        <authorList>
            <person name="Singh S."/>
            <person name="Mudliar S.R."/>
            <person name="Kulsum U."/>
            <person name="Rufai S.B."/>
            <person name="Singh P.K."/>
            <person name="Umpo M."/>
            <person name="Nyori M."/>
        </authorList>
    </citation>
    <scope>NUCLEOTIDE SEQUENCE [LARGE SCALE GENOMIC DNA]</scope>
    <source>
        <strain evidence="17 38">OMICS/BPL/0142/20/SP</strain>
    </source>
</reference>
<organism evidence="13 21">
    <name type="scientific">Mycobacterium tuberculosis</name>
    <dbReference type="NCBI Taxonomy" id="1773"/>
    <lineage>
        <taxon>Bacteria</taxon>
        <taxon>Bacillati</taxon>
        <taxon>Actinomycetota</taxon>
        <taxon>Actinomycetes</taxon>
        <taxon>Mycobacteriales</taxon>
        <taxon>Mycobacteriaceae</taxon>
        <taxon>Mycobacterium</taxon>
        <taxon>Mycobacterium tuberculosis complex</taxon>
    </lineage>
</organism>
<dbReference type="EMBL" id="CFOH01000911">
    <property type="protein sequence ID" value="CFE73742.1"/>
    <property type="molecule type" value="Genomic_DNA"/>
</dbReference>
<dbReference type="EMBL" id="JAGIZI010000040">
    <property type="protein sequence ID" value="MBP0685149.1"/>
    <property type="molecule type" value="Genomic_DNA"/>
</dbReference>
<evidence type="ECO:0000313" key="21">
    <source>
        <dbReference type="Proteomes" id="UP000038802"/>
    </source>
</evidence>
<evidence type="ECO:0000313" key="32">
    <source>
        <dbReference type="Proteomes" id="UP000050139"/>
    </source>
</evidence>
<dbReference type="EMBL" id="CNGE01000913">
    <property type="protein sequence ID" value="CKT49323.1"/>
    <property type="molecule type" value="Genomic_DNA"/>
</dbReference>
<dbReference type="Proteomes" id="UP000049023">
    <property type="component" value="Unassembled WGS sequence"/>
</dbReference>
<reference evidence="18 34" key="6">
    <citation type="submission" date="2017-02" db="EMBL/GenBank/DDBJ databases">
        <title>Protein polymorphisms may explain contrasting epidemiological fitness of two variants of a multidrug-resistant Mycobacterium tuberculosis strain.</title>
        <authorList>
            <person name="Bigi M.M."/>
            <person name="Lopez B."/>
            <person name="Blanco F.C."/>
            <person name="Sasiain M.C."/>
            <person name="De La Barrera S."/>
            <person name="Ritacco V."/>
            <person name="Bigi F."/>
            <person name="Soria M.A."/>
        </authorList>
    </citation>
    <scope>NUCLEOTIDE SEQUENCE [LARGE SCALE GENOMIC DNA]</scope>
    <source>
        <strain evidence="18 34">6548</strain>
    </source>
</reference>
<evidence type="ECO:0000313" key="10">
    <source>
        <dbReference type="EMBL" id="CLV66877.1"/>
    </source>
</evidence>
<dbReference type="GO" id="GO:0016075">
    <property type="term" value="P:rRNA catabolic process"/>
    <property type="evidence" value="ECO:0007669"/>
    <property type="project" value="TreeGrafter"/>
</dbReference>
<dbReference type="EMBL" id="CSAD01000370">
    <property type="protein sequence ID" value="COV85917.1"/>
    <property type="molecule type" value="Genomic_DNA"/>
</dbReference>
<name>A0A045ISJ9_MYCTX</name>
<dbReference type="Proteomes" id="UP000236349">
    <property type="component" value="Chromosome"/>
</dbReference>
<protein>
    <submittedName>
        <fullName evidence="13 20">Toxin MazF4</fullName>
        <ecNumber evidence="13 17">3.1.-.-</ecNumber>
    </submittedName>
    <submittedName>
        <fullName evidence="19">Type II toxin-antitoxin system PemK/MazF family toxin</fullName>
    </submittedName>
    <submittedName>
        <fullName evidence="17">Type II toxin-antitoxin system toxin endoribonuclease MazF4</fullName>
    </submittedName>
    <submittedName>
        <fullName evidence="3">mRNA interferase MazF4</fullName>
    </submittedName>
</protein>
<dbReference type="GO" id="GO:0004521">
    <property type="term" value="F:RNA endonuclease activity"/>
    <property type="evidence" value="ECO:0007669"/>
    <property type="project" value="TreeGrafter"/>
</dbReference>
<dbReference type="EMBL" id="CP024614">
    <property type="protein sequence ID" value="AUS50594.1"/>
    <property type="molecule type" value="Genomic_DNA"/>
</dbReference>
<evidence type="ECO:0000313" key="29">
    <source>
        <dbReference type="Proteomes" id="UP000048600"/>
    </source>
</evidence>
<dbReference type="GeneID" id="45425475"/>
<evidence type="ECO:0000313" key="14">
    <source>
        <dbReference type="EMBL" id="COV85917.1"/>
    </source>
</evidence>
<dbReference type="SMR" id="A0A045ISJ9"/>
<evidence type="ECO:0000256" key="2">
    <source>
        <dbReference type="ARBA" id="ARBA00022649"/>
    </source>
</evidence>
<evidence type="ECO:0000313" key="7">
    <source>
        <dbReference type="EMBL" id="CKR61839.1"/>
    </source>
</evidence>
<dbReference type="OMA" id="VMCDDIT"/>
<reference evidence="10 32" key="1">
    <citation type="submission" date="2015-03" db="EMBL/GenBank/DDBJ databases">
        <authorList>
            <consortium name="Pathogen Informatics"/>
            <person name="Murphy D."/>
        </authorList>
    </citation>
    <scope>NUCLEOTIDE SEQUENCE</scope>
    <source>
        <strain evidence="10 32">0268S</strain>
        <strain evidence="16">N09902308</strain>
    </source>
</reference>
<dbReference type="Proteomes" id="UP000189452">
    <property type="component" value="Chromosome"/>
</dbReference>
<dbReference type="Gene3D" id="2.30.30.110">
    <property type="match status" value="1"/>
</dbReference>
<dbReference type="EMBL" id="CSBK01000102">
    <property type="protein sequence ID" value="COW94190.1"/>
    <property type="molecule type" value="Genomic_DNA"/>
</dbReference>
<gene>
    <name evidence="13" type="primary">mazF4</name>
    <name evidence="17" type="synonym">mazF-mt7</name>
    <name evidence="18" type="ORF">A4S10_01584</name>
    <name evidence="3" type="ORF">CAB90_01684</name>
    <name evidence="20" type="ORF">DKC2_1592</name>
    <name evidence="19" type="ORF">DSJ38_02355</name>
    <name evidence="6" type="ORF">ERS007657_02115</name>
    <name evidence="11" type="ORF">ERS007661_01624</name>
    <name evidence="14" type="ORF">ERS007679_02592</name>
    <name evidence="4" type="ORF">ERS007681_03787</name>
    <name evidence="5" type="ORF">ERS007688_03807</name>
    <name evidence="13" type="ORF">ERS007703_02172</name>
    <name evidence="12" type="ORF">ERS007720_00288</name>
    <name evidence="16" type="ORF">ERS007739_00368</name>
    <name evidence="15" type="ORF">ERS007741_02925</name>
    <name evidence="9" type="ORF">ERS027646_03681</name>
    <name evidence="7" type="ORF">ERS027659_01854</name>
    <name evidence="8" type="ORF">ERS027661_03984</name>
    <name evidence="10" type="ORF">ERS094118_00857</name>
    <name evidence="17" type="ORF">J8J21_18985</name>
</gene>
<sequence length="105" mass="11410">MNAPLRGQVYRCDLGYGAKPWLIVSNNARNRHTADVVAVRLTTTRRTIPTWVAMGPSDPLTGYVNADNIETLGKDELGDYLGEVTPATMNKINTALATALGLPWP</sequence>
<dbReference type="EMBL" id="CHKL01000384">
    <property type="protein sequence ID" value="COW67595.1"/>
    <property type="molecule type" value="Genomic_DNA"/>
</dbReference>
<dbReference type="EMBL" id="CNFU01001184">
    <property type="protein sequence ID" value="CKT14031.1"/>
    <property type="molecule type" value="Genomic_DNA"/>
</dbReference>
<evidence type="ECO:0000313" key="25">
    <source>
        <dbReference type="Proteomes" id="UP000045842"/>
    </source>
</evidence>
<evidence type="ECO:0000313" key="13">
    <source>
        <dbReference type="EMBL" id="COV85266.1"/>
    </source>
</evidence>
<evidence type="ECO:0000313" key="22">
    <source>
        <dbReference type="Proteomes" id="UP000039021"/>
    </source>
</evidence>
<evidence type="ECO:0000313" key="33">
    <source>
        <dbReference type="Proteomes" id="UP000050164"/>
    </source>
</evidence>
<dbReference type="Proteomes" id="UP000048600">
    <property type="component" value="Unassembled WGS sequence"/>
</dbReference>
<reference evidence="18 34" key="4">
    <citation type="submission" date="2016-04" db="EMBL/GenBank/DDBJ databases">
        <authorList>
            <person name="Bigi M."/>
            <person name="Bigi F."/>
            <person name="Soria M.A."/>
        </authorList>
    </citation>
    <scope>NUCLEOTIDE SEQUENCE [LARGE SCALE GENOMIC DNA]</scope>
    <source>
        <strain evidence="18 34">6548</strain>
    </source>
</reference>
<evidence type="ECO:0000313" key="16">
    <source>
        <dbReference type="EMBL" id="COW94190.1"/>
    </source>
</evidence>
<reference evidence="21 22" key="3">
    <citation type="submission" date="2015-03" db="EMBL/GenBank/DDBJ databases">
        <authorList>
            <consortium name="Pathogen Informatics"/>
        </authorList>
    </citation>
    <scope>NUCLEOTIDE SEQUENCE [LARGE SCALE GENOMIC DNA]</scope>
    <source>
        <strain evidence="9 30">Bir 172</strain>
        <strain evidence="7 33">Bir 185</strain>
        <strain evidence="8 31">Bir 187</strain>
        <strain evidence="6 26">C09601061</strain>
        <strain evidence="11 23">D00501624</strain>
        <strain evidence="14 25">G09801536</strain>
        <strain evidence="4 28">G09901357</strain>
        <strain evidence="5 27">H09601792</strain>
        <strain evidence="21">K00500041</strain>
        <strain evidence="12 24">M09401471</strain>
        <strain evidence="22">N09902308</strain>
        <strain evidence="15 29">P00601463</strain>
    </source>
</reference>
<evidence type="ECO:0000313" key="15">
    <source>
        <dbReference type="EMBL" id="COW67595.1"/>
    </source>
</evidence>
<evidence type="ECO:0000313" key="5">
    <source>
        <dbReference type="EMBL" id="CFE73742.1"/>
    </source>
</evidence>
<evidence type="ECO:0000313" key="24">
    <source>
        <dbReference type="Proteomes" id="UP000044938"/>
    </source>
</evidence>
<evidence type="ECO:0000313" key="36">
    <source>
        <dbReference type="Proteomes" id="UP000256381"/>
    </source>
</evidence>
<comment type="similarity">
    <text evidence="1">Belongs to the PemK/MazF family.</text>
</comment>
<dbReference type="GO" id="GO:0003677">
    <property type="term" value="F:DNA binding"/>
    <property type="evidence" value="ECO:0007669"/>
    <property type="project" value="InterPro"/>
</dbReference>
<keyword evidence="13" id="KW-0378">Hydrolase</keyword>
<evidence type="ECO:0000313" key="30">
    <source>
        <dbReference type="Proteomes" id="UP000048948"/>
    </source>
</evidence>
<keyword evidence="2" id="KW-1277">Toxin-antitoxin system</keyword>
<dbReference type="EMBL" id="CQQC01000470">
    <property type="protein sequence ID" value="CNV08477.1"/>
    <property type="molecule type" value="Genomic_DNA"/>
</dbReference>
<dbReference type="GO" id="GO:0006402">
    <property type="term" value="P:mRNA catabolic process"/>
    <property type="evidence" value="ECO:0007669"/>
    <property type="project" value="TreeGrafter"/>
</dbReference>
<evidence type="ECO:0000313" key="19">
    <source>
        <dbReference type="EMBL" id="REQ56407.1"/>
    </source>
</evidence>
<dbReference type="Proteomes" id="UP000039217">
    <property type="component" value="Unassembled WGS sequence"/>
</dbReference>
<evidence type="ECO:0000313" key="6">
    <source>
        <dbReference type="EMBL" id="CFR83033.1"/>
    </source>
</evidence>
<evidence type="ECO:0000313" key="11">
    <source>
        <dbReference type="EMBL" id="CNV08477.1"/>
    </source>
</evidence>
<reference evidence="3 35" key="7">
    <citation type="submission" date="2017-10" db="EMBL/GenBank/DDBJ databases">
        <title>Clinical isolate obtained from a human patient with meningeal tuberculosis in michoacan, Mexico.</title>
        <authorList>
            <person name="Guillen-Nepita A.L."/>
            <person name="Negrete-Paz A.M."/>
            <person name="Vazquez-Marrufo G."/>
            <person name="Cruz-Hernandez A."/>
            <person name="Fresia P."/>
            <person name="Naya H."/>
            <person name="Vazquez-Garciduenas M.S."/>
        </authorList>
    </citation>
    <scope>NUCLEOTIDE SEQUENCE [LARGE SCALE GENOMIC DNA]</scope>
    <source>
        <strain evidence="35">Beijing/MYC004</strain>
        <strain evidence="3">MYC004</strain>
    </source>
</reference>
<dbReference type="SUPFAM" id="SSF50118">
    <property type="entry name" value="Cell growth inhibitor/plasmid maintenance toxic component"/>
    <property type="match status" value="1"/>
</dbReference>
<dbReference type="EMBL" id="CFOE01000731">
    <property type="protein sequence ID" value="CFE45210.1"/>
    <property type="molecule type" value="Genomic_DNA"/>
</dbReference>
<dbReference type="Proteomes" id="UP000256381">
    <property type="component" value="Unassembled WGS sequence"/>
</dbReference>
<dbReference type="Proteomes" id="UP000046680">
    <property type="component" value="Unassembled WGS sequence"/>
</dbReference>
<dbReference type="Proteomes" id="UP000044938">
    <property type="component" value="Unassembled WGS sequence"/>
</dbReference>
<reference evidence="13" key="2">
    <citation type="submission" date="2015-03" db="EMBL/GenBank/DDBJ databases">
        <authorList>
            <person name="Murphy D."/>
        </authorList>
    </citation>
    <scope>NUCLEOTIDE SEQUENCE [LARGE SCALE GENOMIC DNA]</scope>
    <source>
        <strain evidence="13">K00500041</strain>
    </source>
</reference>
<evidence type="ECO:0000313" key="4">
    <source>
        <dbReference type="EMBL" id="CFE45210.1"/>
    </source>
</evidence>
<evidence type="ECO:0000313" key="26">
    <source>
        <dbReference type="Proteomes" id="UP000046680"/>
    </source>
</evidence>
<dbReference type="Proteomes" id="UP000045842">
    <property type="component" value="Unassembled WGS sequence"/>
</dbReference>
<evidence type="ECO:0000313" key="35">
    <source>
        <dbReference type="Proteomes" id="UP000236349"/>
    </source>
</evidence>
<accession>A0A045ISJ9</accession>
<evidence type="ECO:0000313" key="20">
    <source>
        <dbReference type="EMBL" id="VCU49763.1"/>
    </source>
</evidence>
<dbReference type="EMBL" id="COPH01000005">
    <property type="protein sequence ID" value="CLV66877.1"/>
    <property type="molecule type" value="Genomic_DNA"/>
</dbReference>
<dbReference type="GO" id="GO:0016787">
    <property type="term" value="F:hydrolase activity"/>
    <property type="evidence" value="ECO:0007669"/>
    <property type="project" value="UniProtKB-KW"/>
</dbReference>
<dbReference type="AlphaFoldDB" id="A0A045ISJ9"/>
<evidence type="ECO:0000313" key="28">
    <source>
        <dbReference type="Proteomes" id="UP000048289"/>
    </source>
</evidence>
<evidence type="ECO:0000313" key="17">
    <source>
        <dbReference type="EMBL" id="MBP0685149.1"/>
    </source>
</evidence>
<dbReference type="Pfam" id="PF02452">
    <property type="entry name" value="PemK_toxin"/>
    <property type="match status" value="1"/>
</dbReference>
<reference evidence="19" key="8">
    <citation type="submission" date="2018-07" db="EMBL/GenBank/DDBJ databases">
        <authorList>
            <person name="Shah S."/>
            <person name="Brown T."/>
            <person name="Auld S."/>
            <person name="Bratton K."/>
            <person name="Narechania A."/>
            <person name="Mathema B."/>
            <person name="Gandhi N."/>
        </authorList>
    </citation>
    <scope>NUCLEOTIDE SEQUENCE</scope>
    <source>
        <strain evidence="19">32301_S10</strain>
    </source>
</reference>
<evidence type="ECO:0000313" key="9">
    <source>
        <dbReference type="EMBL" id="CKT49323.1"/>
    </source>
</evidence>
<dbReference type="Proteomes" id="UP000050164">
    <property type="component" value="Unassembled WGS sequence"/>
</dbReference>
<dbReference type="EMBL" id="LWDQ01000001">
    <property type="protein sequence ID" value="OMH59416.1"/>
    <property type="molecule type" value="Genomic_DNA"/>
</dbReference>
<dbReference type="InterPro" id="IPR011067">
    <property type="entry name" value="Plasmid_toxin/cell-grow_inhib"/>
</dbReference>
<dbReference type="EMBL" id="CSAE01000221">
    <property type="protein sequence ID" value="COV85266.1"/>
    <property type="molecule type" value="Genomic_DNA"/>
</dbReference>
<dbReference type="RefSeq" id="WP_003407593.1">
    <property type="nucleotide sequence ID" value="NZ_AP017901.1"/>
</dbReference>
<dbReference type="Proteomes" id="UP000050139">
    <property type="component" value="Unassembled WGS sequence"/>
</dbReference>
<dbReference type="EMBL" id="LR027516">
    <property type="protein sequence ID" value="VCU49763.1"/>
    <property type="molecule type" value="Genomic_DNA"/>
</dbReference>
<dbReference type="InterPro" id="IPR003477">
    <property type="entry name" value="PemK-like"/>
</dbReference>
<dbReference type="Proteomes" id="UP000048289">
    <property type="component" value="Unassembled WGS sequence"/>
</dbReference>
<proteinExistence type="inferred from homology"/>
<reference evidence="20 37" key="9">
    <citation type="submission" date="2018-08" db="EMBL/GenBank/DDBJ databases">
        <authorList>
            <person name="Fokvardsen B D."/>
            <person name="Norman A."/>
        </authorList>
    </citation>
    <scope>NUCLEOTIDE SEQUENCE [LARGE SCALE GENOMIC DNA]</scope>
    <source>
        <strain evidence="20 37">DKC2</strain>
    </source>
</reference>
<dbReference type="Proteomes" id="UP000048948">
    <property type="component" value="Unassembled WGS sequence"/>
</dbReference>
<evidence type="ECO:0000256" key="1">
    <source>
        <dbReference type="ARBA" id="ARBA00007521"/>
    </source>
</evidence>
<evidence type="ECO:0000313" key="23">
    <source>
        <dbReference type="Proteomes" id="UP000039217"/>
    </source>
</evidence>
<dbReference type="EMBL" id="CGCX01000762">
    <property type="protein sequence ID" value="CFR83033.1"/>
    <property type="molecule type" value="Genomic_DNA"/>
</dbReference>
<evidence type="ECO:0000313" key="34">
    <source>
        <dbReference type="Proteomes" id="UP000189452"/>
    </source>
</evidence>
<evidence type="ECO:0000313" key="31">
    <source>
        <dbReference type="Proteomes" id="UP000049023"/>
    </source>
</evidence>
<dbReference type="PANTHER" id="PTHR33988:SF2">
    <property type="entry name" value="ENDORIBONUCLEASE MAZF"/>
    <property type="match status" value="1"/>
</dbReference>